<organism evidence="4 5">
    <name type="scientific">Streptomyces clavuligerus</name>
    <dbReference type="NCBI Taxonomy" id="1901"/>
    <lineage>
        <taxon>Bacteria</taxon>
        <taxon>Bacillati</taxon>
        <taxon>Actinomycetota</taxon>
        <taxon>Actinomycetes</taxon>
        <taxon>Kitasatosporales</taxon>
        <taxon>Streptomycetaceae</taxon>
        <taxon>Streptomyces</taxon>
    </lineage>
</organism>
<dbReference type="InterPro" id="IPR019734">
    <property type="entry name" value="TPR_rpt"/>
</dbReference>
<dbReference type="SMART" id="SM00530">
    <property type="entry name" value="HTH_XRE"/>
    <property type="match status" value="1"/>
</dbReference>
<dbReference type="GO" id="GO:0003677">
    <property type="term" value="F:DNA binding"/>
    <property type="evidence" value="ECO:0007669"/>
    <property type="project" value="InterPro"/>
</dbReference>
<dbReference type="PANTHER" id="PTHR47691:SF3">
    <property type="entry name" value="HTH-TYPE TRANSCRIPTIONAL REGULATOR RV0890C-RELATED"/>
    <property type="match status" value="1"/>
</dbReference>
<protein>
    <submittedName>
        <fullName evidence="4">Regulatory protein</fullName>
    </submittedName>
</protein>
<accession>D5SJ65</accession>
<dbReference type="InterPro" id="IPR002182">
    <property type="entry name" value="NB-ARC"/>
</dbReference>
<dbReference type="SUPFAM" id="SSF47413">
    <property type="entry name" value="lambda repressor-like DNA-binding domains"/>
    <property type="match status" value="1"/>
</dbReference>
<dbReference type="PRINTS" id="PR00364">
    <property type="entry name" value="DISEASERSIST"/>
</dbReference>
<dbReference type="SUPFAM" id="SSF48452">
    <property type="entry name" value="TPR-like"/>
    <property type="match status" value="2"/>
</dbReference>
<keyword evidence="1" id="KW-0802">TPR repeat</keyword>
<dbReference type="InterPro" id="IPR010982">
    <property type="entry name" value="Lambda_DNA-bd_dom_sf"/>
</dbReference>
<dbReference type="PROSITE" id="PS50005">
    <property type="entry name" value="TPR"/>
    <property type="match status" value="1"/>
</dbReference>
<dbReference type="InterPro" id="IPR027417">
    <property type="entry name" value="P-loop_NTPase"/>
</dbReference>
<dbReference type="SUPFAM" id="SSF52540">
    <property type="entry name" value="P-loop containing nucleoside triphosphate hydrolases"/>
    <property type="match status" value="1"/>
</dbReference>
<dbReference type="EMBL" id="CM000914">
    <property type="protein sequence ID" value="EFG03958.2"/>
    <property type="molecule type" value="Genomic_DNA"/>
</dbReference>
<dbReference type="RefSeq" id="WP_003963115.1">
    <property type="nucleotide sequence ID" value="NZ_CM000914.1"/>
</dbReference>
<dbReference type="GeneID" id="93733614"/>
<dbReference type="PROSITE" id="PS50943">
    <property type="entry name" value="HTH_CROC1"/>
    <property type="match status" value="1"/>
</dbReference>
<dbReference type="GO" id="GO:0043531">
    <property type="term" value="F:ADP binding"/>
    <property type="evidence" value="ECO:0007669"/>
    <property type="project" value="InterPro"/>
</dbReference>
<keyword evidence="5" id="KW-1185">Reference proteome</keyword>
<dbReference type="Pfam" id="PF00931">
    <property type="entry name" value="NB-ARC"/>
    <property type="match status" value="1"/>
</dbReference>
<proteinExistence type="predicted"/>
<name>D5SJ65_STRCL</name>
<feature type="region of interest" description="Disordered" evidence="2">
    <location>
        <begin position="76"/>
        <end position="108"/>
    </location>
</feature>
<gene>
    <name evidence="4" type="ORF">SCLAV_p0468</name>
</gene>
<dbReference type="PANTHER" id="PTHR47691">
    <property type="entry name" value="REGULATOR-RELATED"/>
    <property type="match status" value="1"/>
</dbReference>
<dbReference type="eggNOG" id="COG3903">
    <property type="taxonomic scope" value="Bacteria"/>
</dbReference>
<dbReference type="InterPro" id="IPR001387">
    <property type="entry name" value="Cro/C1-type_HTH"/>
</dbReference>
<feature type="domain" description="HTH cro/C1-type" evidence="3">
    <location>
        <begin position="15"/>
        <end position="70"/>
    </location>
</feature>
<dbReference type="Proteomes" id="UP000002357">
    <property type="component" value="Plasmid pSCL4"/>
</dbReference>
<geneLocation type="plasmid" evidence="4 5">
    <name>pSCL4</name>
</geneLocation>
<dbReference type="Gene3D" id="1.25.40.10">
    <property type="entry name" value="Tetratricopeptide repeat domain"/>
    <property type="match status" value="1"/>
</dbReference>
<dbReference type="Gene3D" id="1.10.260.40">
    <property type="entry name" value="lambda repressor-like DNA-binding domains"/>
    <property type="match status" value="1"/>
</dbReference>
<feature type="repeat" description="TPR" evidence="1">
    <location>
        <begin position="671"/>
        <end position="704"/>
    </location>
</feature>
<dbReference type="CDD" id="cd00093">
    <property type="entry name" value="HTH_XRE"/>
    <property type="match status" value="1"/>
</dbReference>
<dbReference type="SMART" id="SM00028">
    <property type="entry name" value="TPR"/>
    <property type="match status" value="5"/>
</dbReference>
<evidence type="ECO:0000256" key="1">
    <source>
        <dbReference type="PROSITE-ProRule" id="PRU00339"/>
    </source>
</evidence>
<dbReference type="InterPro" id="IPR011990">
    <property type="entry name" value="TPR-like_helical_dom_sf"/>
</dbReference>
<dbReference type="Pfam" id="PF13560">
    <property type="entry name" value="HTH_31"/>
    <property type="match status" value="1"/>
</dbReference>
<dbReference type="Pfam" id="PF13424">
    <property type="entry name" value="TPR_12"/>
    <property type="match status" value="1"/>
</dbReference>
<reference evidence="4 5" key="1">
    <citation type="journal article" date="2010" name="Genome Biol. Evol.">
        <title>The sequence of a 1.8-mb bacterial linear plasmid reveals a rich evolutionary reservoir of secondary metabolic pathways.</title>
        <authorList>
            <person name="Medema M.H."/>
            <person name="Trefzer A."/>
            <person name="Kovalchuk A."/>
            <person name="van den Berg M."/>
            <person name="Mueller U."/>
            <person name="Heijne W."/>
            <person name="Wu L."/>
            <person name="Alam M.T."/>
            <person name="Ronning C.M."/>
            <person name="Nierman W.C."/>
            <person name="Bovenberg R.A.L."/>
            <person name="Breitling R."/>
            <person name="Takano E."/>
        </authorList>
    </citation>
    <scope>NUCLEOTIDE SEQUENCE [LARGE SCALE GENOMIC DNA]</scope>
    <source>
        <strain evidence="5">ATCC 27064 / DSM 738 / JCM 4710 / NBRC 13307 / NCIMB 12785 / NRRL 3585 / VKM Ac-602</strain>
        <plasmid evidence="4">pSCL4</plasmid>
    </source>
</reference>
<feature type="compositionally biased region" description="Basic and acidic residues" evidence="2">
    <location>
        <begin position="76"/>
        <end position="91"/>
    </location>
</feature>
<dbReference type="eggNOG" id="COG1396">
    <property type="taxonomic scope" value="Bacteria"/>
</dbReference>
<evidence type="ECO:0000256" key="2">
    <source>
        <dbReference type="SAM" id="MobiDB-lite"/>
    </source>
</evidence>
<dbReference type="Gene3D" id="3.40.50.300">
    <property type="entry name" value="P-loop containing nucleotide triphosphate hydrolases"/>
    <property type="match status" value="1"/>
</dbReference>
<keyword evidence="4" id="KW-0614">Plasmid</keyword>
<evidence type="ECO:0000313" key="4">
    <source>
        <dbReference type="EMBL" id="EFG03958.2"/>
    </source>
</evidence>
<evidence type="ECO:0000259" key="3">
    <source>
        <dbReference type="PROSITE" id="PS50943"/>
    </source>
</evidence>
<evidence type="ECO:0000313" key="5">
    <source>
        <dbReference type="Proteomes" id="UP000002357"/>
    </source>
</evidence>
<sequence>MDTRPPAVGELGRELRALRLRAALSQEELAHTAGLSVRAVADLERGRSRGPHRRTVLALAKALELDTTAAGRLEEAAHRGHARRADLRTADAEGPPHAPRTAPPFQLPPAMADFTGRAALVRELSEHLTAAGTAINTVTITGTGGIGKTTLAVQVAHRVREHFPGGQLYTDLQGAGNQPVAAAAALGSFLRALGVRDDAIPDSLEDRTALYRSLLAGRRTLVLLDNARDAAQVRPLLPGTANCAVLVTSRARMTGLEGARPVDLEVLTPGEALTLFTRITGRDRVAAEPEAARATAAACGFLPLAIRIAASRLAARRTWTVSVLAAKLADEHRRIDELATGDLAVHATFTVGYSQLEPETARAFRLLSLPDGPDISLDAASALLALQPPAAEALLESLVDTSLLEPAAPGRYRFHDLVRLYARSRAEQDEPTDTTRAALLRLLAFYLATATHVYTAEEPGCWLPRHLEHADHRGLPFPGRHEALDWLWAEADTILACARQSAADGHLRHAADLLWAAHKLAESGTSSLQYETAARAVLTAARTAGDLRSQGRAHTALAAVHMTAGRYGEADEHARAAESLARHADDPTCLYWAVNDQGISAFNQGRIDDAGHFFRKSLDHYRTTGNKVSEGNLLCNLSRVNLTQGQTDEALQLARRGLGILLQQGTHLRVANARYSLGIALIKAGRHTQALEQLQQALKGFQDSRERLWEGTTHVRIAQAHLPHNPKNALHHAETALTLGCVGGDTIHACALLTLGHALDSLGHPAPARARWREALALCAGLGTPEEAEACALLADSGRGTPG</sequence>
<dbReference type="AlphaFoldDB" id="D5SJ65"/>
<feature type="compositionally biased region" description="Pro residues" evidence="2">
    <location>
        <begin position="96"/>
        <end position="107"/>
    </location>
</feature>